<feature type="domain" description="NADH:ubiquinone oxidoreductase intermediate-associated protein 30" evidence="2">
    <location>
        <begin position="3"/>
        <end position="172"/>
    </location>
</feature>
<organism evidence="3 4">
    <name type="scientific">Ranatra chinensis</name>
    <dbReference type="NCBI Taxonomy" id="642074"/>
    <lineage>
        <taxon>Eukaryota</taxon>
        <taxon>Metazoa</taxon>
        <taxon>Ecdysozoa</taxon>
        <taxon>Arthropoda</taxon>
        <taxon>Hexapoda</taxon>
        <taxon>Insecta</taxon>
        <taxon>Pterygota</taxon>
        <taxon>Neoptera</taxon>
        <taxon>Paraneoptera</taxon>
        <taxon>Hemiptera</taxon>
        <taxon>Heteroptera</taxon>
        <taxon>Panheteroptera</taxon>
        <taxon>Nepomorpha</taxon>
        <taxon>Nepidae</taxon>
        <taxon>Ranatrinae</taxon>
        <taxon>Ranatra</taxon>
    </lineage>
</organism>
<dbReference type="InterPro" id="IPR008979">
    <property type="entry name" value="Galactose-bd-like_sf"/>
</dbReference>
<dbReference type="PANTHER" id="PTHR13194:SF19">
    <property type="entry name" value="NAD(P)-BINDING ROSSMANN-FOLD SUPERFAMILY PROTEIN"/>
    <property type="match status" value="1"/>
</dbReference>
<dbReference type="SUPFAM" id="SSF49785">
    <property type="entry name" value="Galactose-binding domain-like"/>
    <property type="match status" value="1"/>
</dbReference>
<gene>
    <name evidence="3" type="ORF">AAG570_001969</name>
</gene>
<dbReference type="EMBL" id="JBFDAA010000011">
    <property type="protein sequence ID" value="KAL1124199.1"/>
    <property type="molecule type" value="Genomic_DNA"/>
</dbReference>
<dbReference type="InterPro" id="IPR013857">
    <property type="entry name" value="NADH-UbQ_OxRdtase-assoc_prot30"/>
</dbReference>
<reference evidence="3 4" key="1">
    <citation type="submission" date="2024-07" db="EMBL/GenBank/DDBJ databases">
        <title>Chromosome-level genome assembly of the water stick insect Ranatra chinensis (Heteroptera: Nepidae).</title>
        <authorList>
            <person name="Liu X."/>
        </authorList>
    </citation>
    <scope>NUCLEOTIDE SEQUENCE [LARGE SCALE GENOMIC DNA]</scope>
    <source>
        <strain evidence="3">Cailab_2021Rc</strain>
        <tissue evidence="3">Muscle</tissue>
    </source>
</reference>
<accession>A0ABD0YYA7</accession>
<evidence type="ECO:0000259" key="2">
    <source>
        <dbReference type="Pfam" id="PF08547"/>
    </source>
</evidence>
<dbReference type="PANTHER" id="PTHR13194">
    <property type="entry name" value="COMPLEX I INTERMEDIATE-ASSOCIATED PROTEIN 30"/>
    <property type="match status" value="1"/>
</dbReference>
<name>A0ABD0YYA7_9HEMI</name>
<proteinExistence type="inferred from homology"/>
<protein>
    <recommendedName>
        <fullName evidence="2">NADH:ubiquinone oxidoreductase intermediate-associated protein 30 domain-containing protein</fullName>
    </recommendedName>
</protein>
<dbReference type="InterPro" id="IPR039131">
    <property type="entry name" value="NDUFAF1"/>
</dbReference>
<dbReference type="Proteomes" id="UP001558652">
    <property type="component" value="Unassembled WGS sequence"/>
</dbReference>
<evidence type="ECO:0000256" key="1">
    <source>
        <dbReference type="ARBA" id="ARBA00007884"/>
    </source>
</evidence>
<keyword evidence="4" id="KW-1185">Reference proteome</keyword>
<dbReference type="AlphaFoldDB" id="A0ABD0YYA7"/>
<dbReference type="Pfam" id="PF08547">
    <property type="entry name" value="CIA30"/>
    <property type="match status" value="1"/>
</dbReference>
<comment type="caution">
    <text evidence="3">The sequence shown here is derived from an EMBL/GenBank/DDBJ whole genome shotgun (WGS) entry which is preliminary data.</text>
</comment>
<sequence>MLFDFTKIANLNGWEEQSDNVREVGMSKAALVLQKTKIFQRAVFFTMLNPQPNGAGFAGVRTETKLNLEGYSRFQIEMRGQGANSGYKICLRHKGLNDEPHPTYEQKFMAPMGEFRTVELPLDKFEPYYRGKKLDPSQVGYLDVKNITNFEFQIYGGVYSPIKQSGTSSLEINWVKAAH</sequence>
<evidence type="ECO:0000313" key="4">
    <source>
        <dbReference type="Proteomes" id="UP001558652"/>
    </source>
</evidence>
<comment type="similarity">
    <text evidence="1">Belongs to the CIA30 family.</text>
</comment>
<evidence type="ECO:0000313" key="3">
    <source>
        <dbReference type="EMBL" id="KAL1124199.1"/>
    </source>
</evidence>